<dbReference type="Pfam" id="PF01380">
    <property type="entry name" value="SIS"/>
    <property type="match status" value="1"/>
</dbReference>
<dbReference type="PANTHER" id="PTHR10937">
    <property type="entry name" value="GLUCOSAMINE--FRUCTOSE-6-PHOSPHATE AMINOTRANSFERASE, ISOMERIZING"/>
    <property type="match status" value="1"/>
</dbReference>
<feature type="domain" description="SIS" evidence="2">
    <location>
        <begin position="33"/>
        <end position="189"/>
    </location>
</feature>
<dbReference type="GO" id="GO:1901135">
    <property type="term" value="P:carbohydrate derivative metabolic process"/>
    <property type="evidence" value="ECO:0007669"/>
    <property type="project" value="InterPro"/>
</dbReference>
<organism evidence="3 4">
    <name type="scientific">Imtechella halotolerans K1</name>
    <dbReference type="NCBI Taxonomy" id="946077"/>
    <lineage>
        <taxon>Bacteria</taxon>
        <taxon>Pseudomonadati</taxon>
        <taxon>Bacteroidota</taxon>
        <taxon>Flavobacteriia</taxon>
        <taxon>Flavobacteriales</taxon>
        <taxon>Flavobacteriaceae</taxon>
        <taxon>Imtechella</taxon>
    </lineage>
</organism>
<protein>
    <submittedName>
        <fullName evidence="3">Sugar isomerase (SIS)</fullName>
    </submittedName>
</protein>
<keyword evidence="4" id="KW-1185">Reference proteome</keyword>
<evidence type="ECO:0000313" key="4">
    <source>
        <dbReference type="Proteomes" id="UP000005938"/>
    </source>
</evidence>
<dbReference type="InterPro" id="IPR035466">
    <property type="entry name" value="GlmS/AgaS_SIS"/>
</dbReference>
<keyword evidence="3" id="KW-0413">Isomerase</keyword>
<dbReference type="InterPro" id="IPR046348">
    <property type="entry name" value="SIS_dom_sf"/>
</dbReference>
<dbReference type="GO" id="GO:0016853">
    <property type="term" value="F:isomerase activity"/>
    <property type="evidence" value="ECO:0007669"/>
    <property type="project" value="UniProtKB-KW"/>
</dbReference>
<dbReference type="STRING" id="946077.W5A_02530"/>
<sequence length="380" mass="41663">MSAKGVLYTYSEINGQPALWNKVYELLEERQKEVESFLKPILDLPNLRIILTGAGSSAFIGEASQGIVQKNTGCLTQAIATTDIVTHPDYFFRKEQPTLLVSFARSGNSPESVEAVKLADLHVDSIYHLVITCNHQGELAGFCEQRKGTSYCIVLPEEAHDKSLAMTGSFTSMLLTSLLVSDISNLKKYQEIVLATATAASEILLRQDLFENIANLPYERAVFLGSGPMLGIARECHLKVQELTDGQLVCKHDSFLGFRHGPRAVVNEQTLVVYLFSQDAHVYKYESDLAKSIAADVRNISTISLGESSSENFGNKFTLNYTEAIPVDFEILPATLIGQLLGYYKALQLGINPDNPSASGAISRVVQGVVIYDKSETIVS</sequence>
<feature type="domain" description="SIS" evidence="2">
    <location>
        <begin position="209"/>
        <end position="356"/>
    </location>
</feature>
<dbReference type="OrthoDB" id="9779207at2"/>
<dbReference type="PANTHER" id="PTHR10937:SF4">
    <property type="entry name" value="GLUCOSAMINE-6-PHOSPHATE DEAMINASE"/>
    <property type="match status" value="1"/>
</dbReference>
<dbReference type="Gene3D" id="3.40.50.10490">
    <property type="entry name" value="Glucose-6-phosphate isomerase like protein, domain 1"/>
    <property type="match status" value="2"/>
</dbReference>
<dbReference type="Proteomes" id="UP000005938">
    <property type="component" value="Unassembled WGS sequence"/>
</dbReference>
<dbReference type="eggNOG" id="COG2222">
    <property type="taxonomic scope" value="Bacteria"/>
</dbReference>
<keyword evidence="1" id="KW-0677">Repeat</keyword>
<dbReference type="GO" id="GO:0097367">
    <property type="term" value="F:carbohydrate derivative binding"/>
    <property type="evidence" value="ECO:0007669"/>
    <property type="project" value="InterPro"/>
</dbReference>
<dbReference type="RefSeq" id="WP_008237065.1">
    <property type="nucleotide sequence ID" value="NZ_AJJU01000002.1"/>
</dbReference>
<dbReference type="AlphaFoldDB" id="I0WKE7"/>
<dbReference type="PROSITE" id="PS51464">
    <property type="entry name" value="SIS"/>
    <property type="match status" value="2"/>
</dbReference>
<dbReference type="SUPFAM" id="SSF53697">
    <property type="entry name" value="SIS domain"/>
    <property type="match status" value="1"/>
</dbReference>
<accession>I0WKE7</accession>
<reference evidence="3 4" key="1">
    <citation type="journal article" date="2012" name="J. Bacteriol.">
        <title>Genome Sequence of the Halotolerant Bacterium Imtechella halotolerans K1T.</title>
        <authorList>
            <person name="Kumar S."/>
            <person name="Vikram S."/>
            <person name="Subramanian S."/>
            <person name="Raghava G.P."/>
            <person name="Pinnaka A.K."/>
        </authorList>
    </citation>
    <scope>NUCLEOTIDE SEQUENCE [LARGE SCALE GENOMIC DNA]</scope>
    <source>
        <strain evidence="3 4">K1</strain>
    </source>
</reference>
<dbReference type="InterPro" id="IPR001347">
    <property type="entry name" value="SIS_dom"/>
</dbReference>
<dbReference type="CDD" id="cd05008">
    <property type="entry name" value="SIS_GlmS_GlmD_1"/>
    <property type="match status" value="1"/>
</dbReference>
<dbReference type="EMBL" id="AJJU01000002">
    <property type="protein sequence ID" value="EID76863.1"/>
    <property type="molecule type" value="Genomic_DNA"/>
</dbReference>
<name>I0WKE7_9FLAO</name>
<evidence type="ECO:0000256" key="1">
    <source>
        <dbReference type="ARBA" id="ARBA00022737"/>
    </source>
</evidence>
<comment type="caution">
    <text evidence="3">The sequence shown here is derived from an EMBL/GenBank/DDBJ whole genome shotgun (WGS) entry which is preliminary data.</text>
</comment>
<dbReference type="PATRIC" id="fig|946077.3.peg.514"/>
<proteinExistence type="predicted"/>
<evidence type="ECO:0000259" key="2">
    <source>
        <dbReference type="PROSITE" id="PS51464"/>
    </source>
</evidence>
<gene>
    <name evidence="3" type="ORF">W5A_02530</name>
</gene>
<evidence type="ECO:0000313" key="3">
    <source>
        <dbReference type="EMBL" id="EID76863.1"/>
    </source>
</evidence>